<protein>
    <submittedName>
        <fullName evidence="2">CHAT domain-containing protein</fullName>
    </submittedName>
</protein>
<feature type="domain" description="CHAT" evidence="1">
    <location>
        <begin position="93"/>
        <end position="388"/>
    </location>
</feature>
<name>A0A8H6MGD2_9AGAR</name>
<sequence length="389" mass="42700">MRHLLGSGPIVVINIAKSRCDAIALLAGLDTPLHIPLPNFSVEKAREYREDGEDLLCAHSLLERGLEDYEFSARALRPKPGRKCGEDERVLRILRGLWEDVAKPILDGLGISKMPETSRSLPPRIWWCPTGLLSFLPLHAAGIYRGSDSESVLDYVVSSYTPNVAAITDRVRSQGSITTESSGLFLTSQPDAPGTSPIPGTTKEVQSIFRKAEEAGVRALKLEGDDLGPGECLERMQEFSSIHLACHAWQDAAEPLKSRFRFHRGSLDLGTILKANLKHADLAFLSACQTSTGDENVLDEAVHLAAGMLAAGYRRVVATMWSIGDQPAQEVATSFYEYLIAHKTTGSSGTFDGTLSAYALHHATQELRRKLDDSDRSLLTWIPFVHYGY</sequence>
<dbReference type="InterPro" id="IPR024983">
    <property type="entry name" value="CHAT_dom"/>
</dbReference>
<evidence type="ECO:0000313" key="3">
    <source>
        <dbReference type="Proteomes" id="UP000521943"/>
    </source>
</evidence>
<dbReference type="OrthoDB" id="9991317at2759"/>
<organism evidence="2 3">
    <name type="scientific">Ephemerocybe angulata</name>
    <dbReference type="NCBI Taxonomy" id="980116"/>
    <lineage>
        <taxon>Eukaryota</taxon>
        <taxon>Fungi</taxon>
        <taxon>Dikarya</taxon>
        <taxon>Basidiomycota</taxon>
        <taxon>Agaricomycotina</taxon>
        <taxon>Agaricomycetes</taxon>
        <taxon>Agaricomycetidae</taxon>
        <taxon>Agaricales</taxon>
        <taxon>Agaricineae</taxon>
        <taxon>Psathyrellaceae</taxon>
        <taxon>Ephemerocybe</taxon>
    </lineage>
</organism>
<keyword evidence="3" id="KW-1185">Reference proteome</keyword>
<dbReference type="EMBL" id="JACGCI010000004">
    <property type="protein sequence ID" value="KAF6764586.1"/>
    <property type="molecule type" value="Genomic_DNA"/>
</dbReference>
<evidence type="ECO:0000313" key="2">
    <source>
        <dbReference type="EMBL" id="KAF6764586.1"/>
    </source>
</evidence>
<dbReference type="AlphaFoldDB" id="A0A8H6MGD2"/>
<dbReference type="Pfam" id="PF12770">
    <property type="entry name" value="CHAT"/>
    <property type="match status" value="1"/>
</dbReference>
<comment type="caution">
    <text evidence="2">The sequence shown here is derived from an EMBL/GenBank/DDBJ whole genome shotgun (WGS) entry which is preliminary data.</text>
</comment>
<evidence type="ECO:0000259" key="1">
    <source>
        <dbReference type="Pfam" id="PF12770"/>
    </source>
</evidence>
<accession>A0A8H6MGD2</accession>
<reference evidence="2 3" key="1">
    <citation type="submission" date="2020-07" db="EMBL/GenBank/DDBJ databases">
        <title>Comparative genomics of pyrophilous fungi reveals a link between fire events and developmental genes.</title>
        <authorList>
            <consortium name="DOE Joint Genome Institute"/>
            <person name="Steindorff A.S."/>
            <person name="Carver A."/>
            <person name="Calhoun S."/>
            <person name="Stillman K."/>
            <person name="Liu H."/>
            <person name="Lipzen A."/>
            <person name="Pangilinan J."/>
            <person name="Labutti K."/>
            <person name="Bruns T.D."/>
            <person name="Grigoriev I.V."/>
        </authorList>
    </citation>
    <scope>NUCLEOTIDE SEQUENCE [LARGE SCALE GENOMIC DNA]</scope>
    <source>
        <strain evidence="2 3">CBS 144469</strain>
    </source>
</reference>
<dbReference type="Proteomes" id="UP000521943">
    <property type="component" value="Unassembled WGS sequence"/>
</dbReference>
<proteinExistence type="predicted"/>
<gene>
    <name evidence="2" type="ORF">DFP72DRAFT_799693</name>
</gene>